<evidence type="ECO:0000256" key="4">
    <source>
        <dbReference type="ARBA" id="ARBA00012944"/>
    </source>
</evidence>
<evidence type="ECO:0000256" key="18">
    <source>
        <dbReference type="RuleBase" id="RU003403"/>
    </source>
</evidence>
<dbReference type="PANTHER" id="PTHR46552">
    <property type="entry name" value="NADH-UBIQUINONE OXIDOREDUCTASE CHAIN 2"/>
    <property type="match status" value="1"/>
</dbReference>
<keyword evidence="7 18" id="KW-0679">Respiratory chain</keyword>
<keyword evidence="16 18" id="KW-0472">Membrane</keyword>
<comment type="function">
    <text evidence="1">Core subunit of the mitochondrial membrane respiratory chain NADH dehydrogenase (Complex I) that is believed to belong to the minimal assembly required for catalysis. Complex I functions in the transfer of electrons from NADH to the respiratory chain. The immediate electron acceptor for the enzyme is believed to be ubiquinone.</text>
</comment>
<evidence type="ECO:0000256" key="17">
    <source>
        <dbReference type="ARBA" id="ARBA00049551"/>
    </source>
</evidence>
<dbReference type="PANTHER" id="PTHR46552:SF1">
    <property type="entry name" value="NADH-UBIQUINONE OXIDOREDUCTASE CHAIN 2"/>
    <property type="match status" value="1"/>
</dbReference>
<evidence type="ECO:0000256" key="9">
    <source>
        <dbReference type="ARBA" id="ARBA00022792"/>
    </source>
</evidence>
<evidence type="ECO:0000256" key="14">
    <source>
        <dbReference type="ARBA" id="ARBA00023075"/>
    </source>
</evidence>
<evidence type="ECO:0000256" key="1">
    <source>
        <dbReference type="ARBA" id="ARBA00003257"/>
    </source>
</evidence>
<keyword evidence="19" id="KW-0732">Signal</keyword>
<reference evidence="21" key="1">
    <citation type="thesis" date="2017" institute="China Agricultural University">
        <title>Studies on the comparative mitochondrial genomics and phylogeny of Heteroptera (Insecta: Hemiptera).</title>
        <authorList>
            <person name="Jiang P."/>
        </authorList>
    </citation>
    <scope>NUCLEOTIDE SEQUENCE</scope>
</reference>
<feature type="transmembrane region" description="Helical" evidence="18">
    <location>
        <begin position="267"/>
        <end position="287"/>
    </location>
</feature>
<evidence type="ECO:0000256" key="13">
    <source>
        <dbReference type="ARBA" id="ARBA00023027"/>
    </source>
</evidence>
<keyword evidence="15 18" id="KW-0496">Mitochondrion</keyword>
<dbReference type="EMBL" id="KX505854">
    <property type="protein sequence ID" value="AST10164.1"/>
    <property type="molecule type" value="Genomic_DNA"/>
</dbReference>
<dbReference type="PRINTS" id="PR01436">
    <property type="entry name" value="NADHDHGNASE2"/>
</dbReference>
<feature type="transmembrane region" description="Helical" evidence="18">
    <location>
        <begin position="236"/>
        <end position="255"/>
    </location>
</feature>
<feature type="transmembrane region" description="Helical" evidence="18">
    <location>
        <begin position="312"/>
        <end position="330"/>
    </location>
</feature>
<keyword evidence="9 18" id="KW-0999">Mitochondrion inner membrane</keyword>
<keyword evidence="14 18" id="KW-0830">Ubiquinone</keyword>
<keyword evidence="13 18" id="KW-0520">NAD</keyword>
<evidence type="ECO:0000256" key="12">
    <source>
        <dbReference type="ARBA" id="ARBA00022989"/>
    </source>
</evidence>
<name>A0A343ISD9_9HEMI</name>
<evidence type="ECO:0000256" key="8">
    <source>
        <dbReference type="ARBA" id="ARBA00022692"/>
    </source>
</evidence>
<evidence type="ECO:0000256" key="2">
    <source>
        <dbReference type="ARBA" id="ARBA00004448"/>
    </source>
</evidence>
<keyword evidence="12 18" id="KW-1133">Transmembrane helix</keyword>
<keyword evidence="8 18" id="KW-0812">Transmembrane</keyword>
<dbReference type="InterPro" id="IPR003917">
    <property type="entry name" value="NADH_UbQ_OxRdtase_chain2"/>
</dbReference>
<feature type="transmembrane region" description="Helical" evidence="18">
    <location>
        <begin position="95"/>
        <end position="113"/>
    </location>
</feature>
<comment type="catalytic activity">
    <reaction evidence="17 18">
        <text>a ubiquinone + NADH + 5 H(+)(in) = a ubiquinol + NAD(+) + 4 H(+)(out)</text>
        <dbReference type="Rhea" id="RHEA:29091"/>
        <dbReference type="Rhea" id="RHEA-COMP:9565"/>
        <dbReference type="Rhea" id="RHEA-COMP:9566"/>
        <dbReference type="ChEBI" id="CHEBI:15378"/>
        <dbReference type="ChEBI" id="CHEBI:16389"/>
        <dbReference type="ChEBI" id="CHEBI:17976"/>
        <dbReference type="ChEBI" id="CHEBI:57540"/>
        <dbReference type="ChEBI" id="CHEBI:57945"/>
        <dbReference type="EC" id="7.1.1.2"/>
    </reaction>
</comment>
<evidence type="ECO:0000256" key="7">
    <source>
        <dbReference type="ARBA" id="ARBA00022660"/>
    </source>
</evidence>
<comment type="function">
    <text evidence="18">Core subunit of the mitochondrial membrane respiratory chain NADH dehydrogenase (Complex I) which catalyzes electron transfer from NADH through the respiratory chain, using ubiquinone as an electron acceptor. Essential for the catalytic activity and assembly of complex I.</text>
</comment>
<dbReference type="InterPro" id="IPR050175">
    <property type="entry name" value="Complex_I_Subunit_2"/>
</dbReference>
<evidence type="ECO:0000256" key="10">
    <source>
        <dbReference type="ARBA" id="ARBA00022967"/>
    </source>
</evidence>
<feature type="chain" id="PRO_5016955335" description="NADH-ubiquinone oxidoreductase chain 2" evidence="19">
    <location>
        <begin position="25"/>
        <end position="331"/>
    </location>
</feature>
<protein>
    <recommendedName>
        <fullName evidence="5 18">NADH-ubiquinone oxidoreductase chain 2</fullName>
        <ecNumber evidence="4 18">7.1.1.2</ecNumber>
    </recommendedName>
</protein>
<evidence type="ECO:0000256" key="5">
    <source>
        <dbReference type="ARBA" id="ARBA00021008"/>
    </source>
</evidence>
<evidence type="ECO:0000256" key="11">
    <source>
        <dbReference type="ARBA" id="ARBA00022982"/>
    </source>
</evidence>
<evidence type="ECO:0000256" key="6">
    <source>
        <dbReference type="ARBA" id="ARBA00022448"/>
    </source>
</evidence>
<keyword evidence="11 18" id="KW-0249">Electron transport</keyword>
<keyword evidence="6" id="KW-0813">Transport</keyword>
<feature type="transmembrane region" description="Helical" evidence="18">
    <location>
        <begin position="148"/>
        <end position="167"/>
    </location>
</feature>
<dbReference type="RefSeq" id="YP_009472934.1">
    <property type="nucleotide sequence ID" value="NC_037373.1"/>
</dbReference>
<geneLocation type="mitochondrion" evidence="21"/>
<dbReference type="GeneID" id="37277863"/>
<feature type="signal peptide" evidence="19">
    <location>
        <begin position="1"/>
        <end position="24"/>
    </location>
</feature>
<sequence length="331" mass="38674">MSFNFLKMMFLMMILMSTMLTISSSNWIGMWMGMEMNLMSFIPFISKIKNTKSSKATMIYFLVQSIGSVILLFSILVNSFIMISPIMMEEITNMSLMLGLLIKLGVAPFHMWMPEMMSNLSWMDLMVFMTWQKLAPMYTLSNLINNNWMIMTSILMSTIIGAIGGINLTSLRKIMAFSSINHLGWMLIMMVNNNMWYMYLMLYSIMIIMACTFFNNYNSYFINQLNNSSMSMMEKYIMASIMLSIGGLPPFLGFLPKWMAIESMINSNMLIVMLIMIMMSLLTLFYYMRMISSLMMMFNYTNKWLYLNKIKMNYILLVNFSLPLFSVISFF</sequence>
<feature type="transmembrane region" description="Helical" evidence="18">
    <location>
        <begin position="59"/>
        <end position="83"/>
    </location>
</feature>
<dbReference type="InterPro" id="IPR001750">
    <property type="entry name" value="ND/Mrp_TM"/>
</dbReference>
<dbReference type="GO" id="GO:0008137">
    <property type="term" value="F:NADH dehydrogenase (ubiquinone) activity"/>
    <property type="evidence" value="ECO:0007669"/>
    <property type="project" value="UniProtKB-EC"/>
</dbReference>
<keyword evidence="10 18" id="KW-1278">Translocase</keyword>
<accession>A0A343ISD9</accession>
<evidence type="ECO:0000259" key="20">
    <source>
        <dbReference type="Pfam" id="PF00361"/>
    </source>
</evidence>
<feature type="transmembrane region" description="Helical" evidence="18">
    <location>
        <begin position="197"/>
        <end position="215"/>
    </location>
</feature>
<dbReference type="EC" id="7.1.1.2" evidence="4 18"/>
<evidence type="ECO:0000256" key="16">
    <source>
        <dbReference type="ARBA" id="ARBA00023136"/>
    </source>
</evidence>
<dbReference type="Pfam" id="PF00361">
    <property type="entry name" value="Proton_antipo_M"/>
    <property type="match status" value="1"/>
</dbReference>
<comment type="subcellular location">
    <subcellularLocation>
        <location evidence="2 18">Mitochondrion inner membrane</location>
        <topology evidence="2 18">Multi-pass membrane protein</topology>
    </subcellularLocation>
</comment>
<dbReference type="GO" id="GO:0006120">
    <property type="term" value="P:mitochondrial electron transport, NADH to ubiquinone"/>
    <property type="evidence" value="ECO:0007669"/>
    <property type="project" value="InterPro"/>
</dbReference>
<organism evidence="21">
    <name type="scientific">Metatropis longirostris</name>
    <dbReference type="NCBI Taxonomy" id="2021940"/>
    <lineage>
        <taxon>Eukaryota</taxon>
        <taxon>Metazoa</taxon>
        <taxon>Ecdysozoa</taxon>
        <taxon>Arthropoda</taxon>
        <taxon>Hexapoda</taxon>
        <taxon>Insecta</taxon>
        <taxon>Pterygota</taxon>
        <taxon>Neoptera</taxon>
        <taxon>Paraneoptera</taxon>
        <taxon>Hemiptera</taxon>
        <taxon>Heteroptera</taxon>
        <taxon>Panheteroptera</taxon>
        <taxon>Pentatomomorpha</taxon>
        <taxon>Lygaeoidea</taxon>
        <taxon>Berytidae</taxon>
        <taxon>Metatropis</taxon>
    </lineage>
</organism>
<dbReference type="AlphaFoldDB" id="A0A343ISD9"/>
<evidence type="ECO:0000256" key="3">
    <source>
        <dbReference type="ARBA" id="ARBA00007012"/>
    </source>
</evidence>
<dbReference type="CTD" id="4536"/>
<evidence type="ECO:0000256" key="19">
    <source>
        <dbReference type="SAM" id="SignalP"/>
    </source>
</evidence>
<dbReference type="GO" id="GO:0005743">
    <property type="term" value="C:mitochondrial inner membrane"/>
    <property type="evidence" value="ECO:0007669"/>
    <property type="project" value="UniProtKB-SubCell"/>
</dbReference>
<evidence type="ECO:0000256" key="15">
    <source>
        <dbReference type="ARBA" id="ARBA00023128"/>
    </source>
</evidence>
<proteinExistence type="inferred from homology"/>
<feature type="transmembrane region" description="Helical" evidence="18">
    <location>
        <begin position="174"/>
        <end position="191"/>
    </location>
</feature>
<gene>
    <name evidence="21" type="primary">ND2</name>
</gene>
<comment type="similarity">
    <text evidence="3 18">Belongs to the complex I subunit 2 family.</text>
</comment>
<evidence type="ECO:0000313" key="21">
    <source>
        <dbReference type="EMBL" id="AST10164.1"/>
    </source>
</evidence>
<feature type="domain" description="NADH:quinone oxidoreductase/Mrp antiporter transmembrane" evidence="20">
    <location>
        <begin position="24"/>
        <end position="283"/>
    </location>
</feature>